<proteinExistence type="predicted"/>
<comment type="caution">
    <text evidence="1">The sequence shown here is derived from an EMBL/GenBank/DDBJ whole genome shotgun (WGS) entry which is preliminary data.</text>
</comment>
<dbReference type="AlphaFoldDB" id="A0A022KU95"/>
<evidence type="ECO:0000313" key="1">
    <source>
        <dbReference type="EMBL" id="EYT49673.1"/>
    </source>
</evidence>
<evidence type="ECO:0000313" key="2">
    <source>
        <dbReference type="Proteomes" id="UP000019754"/>
    </source>
</evidence>
<sequence>MCAGGKVVEVTTCPANSPASVATMTSSAARSQRRGGCAEAAEVAVSVAVVMMEGVTSTCVGREAVAGTSSCRSSAEVEMKNQFRRKGGATVVGPP</sequence>
<dbReference type="HOGENOM" id="CLU_2367304_0_0_11"/>
<keyword evidence="2" id="KW-1185">Reference proteome</keyword>
<organism evidence="1 2">
    <name type="scientific">Brachybacterium muris UCD-AY4</name>
    <dbReference type="NCBI Taxonomy" id="1249481"/>
    <lineage>
        <taxon>Bacteria</taxon>
        <taxon>Bacillati</taxon>
        <taxon>Actinomycetota</taxon>
        <taxon>Actinomycetes</taxon>
        <taxon>Micrococcales</taxon>
        <taxon>Dermabacteraceae</taxon>
        <taxon>Brachybacterium</taxon>
    </lineage>
</organism>
<name>A0A022KU95_9MICO</name>
<dbReference type="EMBL" id="AORC01000008">
    <property type="protein sequence ID" value="EYT49673.1"/>
    <property type="molecule type" value="Genomic_DNA"/>
</dbReference>
<protein>
    <submittedName>
        <fullName evidence="1">Uncharacterized protein</fullName>
    </submittedName>
</protein>
<reference evidence="1 2" key="1">
    <citation type="journal article" date="2013" name="Genome Announc.">
        <title>Draft genome sequence of an Actinobacterium, Brachybacterium muris strain UCD-AY4.</title>
        <authorList>
            <person name="Lo J.R."/>
            <person name="Lang J.M."/>
            <person name="Darling A.E."/>
            <person name="Eisen J.A."/>
            <person name="Coil D.A."/>
        </authorList>
    </citation>
    <scope>NUCLEOTIDE SEQUENCE [LARGE SCALE GENOMIC DNA]</scope>
    <source>
        <strain evidence="1 2">UCD-AY4</strain>
    </source>
</reference>
<accession>A0A022KU95</accession>
<gene>
    <name evidence="1" type="ORF">D641_0107145</name>
</gene>
<dbReference type="Proteomes" id="UP000019754">
    <property type="component" value="Unassembled WGS sequence"/>
</dbReference>